<dbReference type="Gene3D" id="3.40.630.30">
    <property type="match status" value="1"/>
</dbReference>
<dbReference type="STRING" id="318479.A0A0N4UF33"/>
<reference evidence="15" key="1">
    <citation type="submission" date="2017-02" db="UniProtKB">
        <authorList>
            <consortium name="WormBaseParasite"/>
        </authorList>
    </citation>
    <scope>IDENTIFICATION</scope>
</reference>
<evidence type="ECO:0000256" key="2">
    <source>
        <dbReference type="ARBA" id="ARBA00005816"/>
    </source>
</evidence>
<gene>
    <name evidence="12" type="ORF">DME_LOCUS964</name>
</gene>
<evidence type="ECO:0000256" key="8">
    <source>
        <dbReference type="ARBA" id="ARBA00023306"/>
    </source>
</evidence>
<sequence>MHRKRTILDYFNSGSVDSPSCSENKSVKLVPFDMLNCPSEVKKSSKQPLKIKDDDRQLIIDAGQKNIGKQLCPMCEMVYNIDSQADVTAHKKFHSRFSEITWFRVTVSQIERWKNELTLIYGSGGFIFNVKKSTKCSIRNRIETIILECVNAELGYTDDLAKVWSFDDSRQAWVFIQNGLENSSPFIAGIVLIEPLKKACLIINAHLYTSTGSLMGVDRIWVHPKVRHCGIARKLLDCARKHFSVQGCLPKENVIFSAPTNAGLAFAKHYNPFCDPLFYNLSA</sequence>
<feature type="domain" description="N-acetyltransferase ESCO zinc-finger" evidence="10">
    <location>
        <begin position="57"/>
        <end position="96"/>
    </location>
</feature>
<dbReference type="PANTHER" id="PTHR45884:SF2">
    <property type="entry name" value="N-ACETYLTRANSFERASE ECO"/>
    <property type="match status" value="1"/>
</dbReference>
<keyword evidence="7" id="KW-0539">Nucleus</keyword>
<evidence type="ECO:0000256" key="9">
    <source>
        <dbReference type="ARBA" id="ARBA00023315"/>
    </source>
</evidence>
<dbReference type="WBParaSite" id="DME_0000602501-mRNA-1">
    <property type="protein sequence ID" value="DME_0000602501-mRNA-1"/>
    <property type="gene ID" value="DME_0000602501"/>
</dbReference>
<keyword evidence="4" id="KW-0479">Metal-binding</keyword>
<evidence type="ECO:0000313" key="13">
    <source>
        <dbReference type="Proteomes" id="UP000038040"/>
    </source>
</evidence>
<protein>
    <submittedName>
        <fullName evidence="15">N-acetyltransferase domain-containing protein</fullName>
    </submittedName>
</protein>
<dbReference type="Proteomes" id="UP000038040">
    <property type="component" value="Unplaced"/>
</dbReference>
<evidence type="ECO:0000259" key="10">
    <source>
        <dbReference type="Pfam" id="PF13878"/>
    </source>
</evidence>
<evidence type="ECO:0000256" key="6">
    <source>
        <dbReference type="ARBA" id="ARBA00022833"/>
    </source>
</evidence>
<dbReference type="GO" id="GO:0061733">
    <property type="term" value="F:protein-lysine-acetyltransferase activity"/>
    <property type="evidence" value="ECO:0007669"/>
    <property type="project" value="TreeGrafter"/>
</dbReference>
<keyword evidence="6" id="KW-0862">Zinc</keyword>
<feature type="domain" description="N-acetyltransferase ESCO acetyl-transferase" evidence="11">
    <location>
        <begin position="214"/>
        <end position="271"/>
    </location>
</feature>
<dbReference type="Pfam" id="PF13880">
    <property type="entry name" value="Acetyltransf_13"/>
    <property type="match status" value="1"/>
</dbReference>
<evidence type="ECO:0000256" key="1">
    <source>
        <dbReference type="ARBA" id="ARBA00004123"/>
    </source>
</evidence>
<dbReference type="InterPro" id="IPR028009">
    <property type="entry name" value="ESCO_Acetyltransf_dom"/>
</dbReference>
<evidence type="ECO:0000256" key="5">
    <source>
        <dbReference type="ARBA" id="ARBA00022771"/>
    </source>
</evidence>
<comment type="similarity">
    <text evidence="2">Belongs to the acetyltransferase family. ECO subfamily.</text>
</comment>
<keyword evidence="9" id="KW-0012">Acyltransferase</keyword>
<organism evidence="13 15">
    <name type="scientific">Dracunculus medinensis</name>
    <name type="common">Guinea worm</name>
    <dbReference type="NCBI Taxonomy" id="318479"/>
    <lineage>
        <taxon>Eukaryota</taxon>
        <taxon>Metazoa</taxon>
        <taxon>Ecdysozoa</taxon>
        <taxon>Nematoda</taxon>
        <taxon>Chromadorea</taxon>
        <taxon>Rhabditida</taxon>
        <taxon>Spirurina</taxon>
        <taxon>Dracunculoidea</taxon>
        <taxon>Dracunculidae</taxon>
        <taxon>Dracunculus</taxon>
    </lineage>
</organism>
<dbReference type="EMBL" id="UYYG01000011">
    <property type="protein sequence ID" value="VDN50991.1"/>
    <property type="molecule type" value="Genomic_DNA"/>
</dbReference>
<keyword evidence="3" id="KW-0808">Transferase</keyword>
<comment type="subcellular location">
    <subcellularLocation>
        <location evidence="1">Nucleus</location>
    </subcellularLocation>
</comment>
<dbReference type="Proteomes" id="UP000274756">
    <property type="component" value="Unassembled WGS sequence"/>
</dbReference>
<keyword evidence="14" id="KW-1185">Reference proteome</keyword>
<evidence type="ECO:0000259" key="11">
    <source>
        <dbReference type="Pfam" id="PF13880"/>
    </source>
</evidence>
<dbReference type="PANTHER" id="PTHR45884">
    <property type="entry name" value="N-ACETYLTRANSFERASE ECO"/>
    <property type="match status" value="1"/>
</dbReference>
<accession>A0A0N4UF33</accession>
<dbReference type="GO" id="GO:0000785">
    <property type="term" value="C:chromatin"/>
    <property type="evidence" value="ECO:0007669"/>
    <property type="project" value="TreeGrafter"/>
</dbReference>
<reference evidence="12 14" key="2">
    <citation type="submission" date="2018-11" db="EMBL/GenBank/DDBJ databases">
        <authorList>
            <consortium name="Pathogen Informatics"/>
        </authorList>
    </citation>
    <scope>NUCLEOTIDE SEQUENCE [LARGE SCALE GENOMIC DNA]</scope>
</reference>
<dbReference type="InterPro" id="IPR016181">
    <property type="entry name" value="Acyl_CoA_acyltransferase"/>
</dbReference>
<keyword evidence="5" id="KW-0863">Zinc-finger</keyword>
<dbReference type="Pfam" id="PF13878">
    <property type="entry name" value="zf-C2H2_3"/>
    <property type="match status" value="1"/>
</dbReference>
<dbReference type="GO" id="GO:0005634">
    <property type="term" value="C:nucleus"/>
    <property type="evidence" value="ECO:0007669"/>
    <property type="project" value="UniProtKB-SubCell"/>
</dbReference>
<dbReference type="GO" id="GO:0007064">
    <property type="term" value="P:mitotic sister chromatid cohesion"/>
    <property type="evidence" value="ECO:0007669"/>
    <property type="project" value="TreeGrafter"/>
</dbReference>
<proteinExistence type="inferred from homology"/>
<keyword evidence="8" id="KW-0131">Cell cycle</keyword>
<dbReference type="InterPro" id="IPR028005">
    <property type="entry name" value="AcTrfase_ESCO_Znf_dom"/>
</dbReference>
<evidence type="ECO:0000313" key="14">
    <source>
        <dbReference type="Proteomes" id="UP000274756"/>
    </source>
</evidence>
<dbReference type="SUPFAM" id="SSF55729">
    <property type="entry name" value="Acyl-CoA N-acyltransferases (Nat)"/>
    <property type="match status" value="1"/>
</dbReference>
<evidence type="ECO:0000313" key="15">
    <source>
        <dbReference type="WBParaSite" id="DME_0000602501-mRNA-1"/>
    </source>
</evidence>
<evidence type="ECO:0000256" key="3">
    <source>
        <dbReference type="ARBA" id="ARBA00022679"/>
    </source>
</evidence>
<dbReference type="GO" id="GO:0008270">
    <property type="term" value="F:zinc ion binding"/>
    <property type="evidence" value="ECO:0007669"/>
    <property type="project" value="UniProtKB-KW"/>
</dbReference>
<dbReference type="CDD" id="cd04301">
    <property type="entry name" value="NAT_SF"/>
    <property type="match status" value="1"/>
</dbReference>
<evidence type="ECO:0000256" key="4">
    <source>
        <dbReference type="ARBA" id="ARBA00022723"/>
    </source>
</evidence>
<evidence type="ECO:0000256" key="7">
    <source>
        <dbReference type="ARBA" id="ARBA00023242"/>
    </source>
</evidence>
<name>A0A0N4UF33_DRAME</name>
<evidence type="ECO:0000313" key="12">
    <source>
        <dbReference type="EMBL" id="VDN50991.1"/>
    </source>
</evidence>
<dbReference type="OrthoDB" id="428854at2759"/>
<dbReference type="AlphaFoldDB" id="A0A0N4UF33"/>